<name>A0A0J8FZV0_9PSED</name>
<dbReference type="RefSeq" id="WP_048723566.1">
    <property type="nucleotide sequence ID" value="NZ_JBJGXJ010000009.1"/>
</dbReference>
<organism evidence="1 2">
    <name type="scientific">Pseudomonas fildesensis</name>
    <dbReference type="NCBI Taxonomy" id="1674920"/>
    <lineage>
        <taxon>Bacteria</taxon>
        <taxon>Pseudomonadati</taxon>
        <taxon>Pseudomonadota</taxon>
        <taxon>Gammaproteobacteria</taxon>
        <taxon>Pseudomonadales</taxon>
        <taxon>Pseudomonadaceae</taxon>
        <taxon>Pseudomonas</taxon>
    </lineage>
</organism>
<dbReference type="Proteomes" id="UP000037551">
    <property type="component" value="Unassembled WGS sequence"/>
</dbReference>
<evidence type="ECO:0000313" key="1">
    <source>
        <dbReference type="EMBL" id="KMT55700.1"/>
    </source>
</evidence>
<dbReference type="STRING" id="1674920.ACR52_10055"/>
<dbReference type="InterPro" id="IPR025562">
    <property type="entry name" value="Tae4"/>
</dbReference>
<dbReference type="OrthoDB" id="1262040at2"/>
<accession>A0A0J8FZV0</accession>
<protein>
    <recommendedName>
        <fullName evidence="3">Type VI secretion system (T6SS), amidase effector protein 4</fullName>
    </recommendedName>
</protein>
<gene>
    <name evidence="1" type="ORF">ACR52_10055</name>
</gene>
<evidence type="ECO:0008006" key="3">
    <source>
        <dbReference type="Google" id="ProtNLM"/>
    </source>
</evidence>
<dbReference type="Gene3D" id="3.90.1720.80">
    <property type="match status" value="1"/>
</dbReference>
<comment type="caution">
    <text evidence="1">The sequence shown here is derived from an EMBL/GenBank/DDBJ whole genome shotgun (WGS) entry which is preliminary data.</text>
</comment>
<evidence type="ECO:0000313" key="2">
    <source>
        <dbReference type="Proteomes" id="UP000037551"/>
    </source>
</evidence>
<proteinExistence type="predicted"/>
<dbReference type="EMBL" id="LFMW01000006">
    <property type="protein sequence ID" value="KMT55700.1"/>
    <property type="molecule type" value="Genomic_DNA"/>
</dbReference>
<keyword evidence="2" id="KW-1185">Reference proteome</keyword>
<reference evidence="1 2" key="1">
    <citation type="submission" date="2015-06" db="EMBL/GenBank/DDBJ databases">
        <title>Draft genome sequence of an Antarctic Pseudomonas sp. strain KG01 with full potential for biotechnological applications.</title>
        <authorList>
            <person name="Pavlov M.S."/>
            <person name="Lira F."/>
            <person name="Martinez J.L."/>
            <person name="Marshall S.H."/>
        </authorList>
    </citation>
    <scope>NUCLEOTIDE SEQUENCE [LARGE SCALE GENOMIC DNA]</scope>
    <source>
        <strain evidence="1 2">KG01</strain>
    </source>
</reference>
<dbReference type="AlphaFoldDB" id="A0A0J8FZV0"/>
<sequence>MAKPSFINLWKAYSDLLVTHPKADPCNGPWANQCAIRMSLVLNAELTIKVNKSTYTEPKCAHEHARGAESLANWLWKRHLGRPAILGNTAEDRRTLMGKTGLIFFKDCFQQSGESLDNRTGDHIDLWNRGITQTGDLFFRSRAVWFWELT</sequence>
<dbReference type="Pfam" id="PF14113">
    <property type="entry name" value="Tae4"/>
    <property type="match status" value="1"/>
</dbReference>
<dbReference type="PATRIC" id="fig|1674920.3.peg.4847"/>